<evidence type="ECO:0000313" key="2">
    <source>
        <dbReference type="Proteomes" id="UP001148455"/>
    </source>
</evidence>
<sequence>MELTYHRKGDYLFPNLTLEEEPVTIGKYGMLRKTYLMENKKNLYQSLLLTGKLNNHLLEVEQTARERMEVLLNGLEKKFPSPDKRSDQMGWIAHQNMLTTMAEENILKELVFN</sequence>
<dbReference type="InterPro" id="IPR026989">
    <property type="entry name" value="TnpV"/>
</dbReference>
<accession>A0A9X3HLG0</accession>
<gene>
    <name evidence="1" type="ORF">O8D18_13880</name>
</gene>
<dbReference type="AlphaFoldDB" id="A0A9X3HLG0"/>
<dbReference type="Pfam" id="PF14198">
    <property type="entry name" value="TnpV"/>
    <property type="match status" value="1"/>
</dbReference>
<dbReference type="EMBL" id="JAPZED010000021">
    <property type="protein sequence ID" value="MCZ7695099.1"/>
    <property type="molecule type" value="Genomic_DNA"/>
</dbReference>
<comment type="caution">
    <text evidence="1">The sequence shown here is derived from an EMBL/GenBank/DDBJ whole genome shotgun (WGS) entry which is preliminary data.</text>
</comment>
<proteinExistence type="predicted"/>
<organism evidence="1 2">
    <name type="scientific">Mediterraneibacter gnavus</name>
    <name type="common">Ruminococcus gnavus</name>
    <dbReference type="NCBI Taxonomy" id="33038"/>
    <lineage>
        <taxon>Bacteria</taxon>
        <taxon>Bacillati</taxon>
        <taxon>Bacillota</taxon>
        <taxon>Clostridia</taxon>
        <taxon>Lachnospirales</taxon>
        <taxon>Lachnospiraceae</taxon>
        <taxon>Mediterraneibacter</taxon>
    </lineage>
</organism>
<dbReference type="Proteomes" id="UP001148455">
    <property type="component" value="Unassembled WGS sequence"/>
</dbReference>
<evidence type="ECO:0000313" key="1">
    <source>
        <dbReference type="EMBL" id="MCZ7695099.1"/>
    </source>
</evidence>
<reference evidence="1" key="1">
    <citation type="submission" date="2022-12" db="EMBL/GenBank/DDBJ databases">
        <title>Genome of R. gnavus strain RSHDN_123.</title>
        <authorList>
            <person name="Abdugheni R."/>
        </authorList>
    </citation>
    <scope>NUCLEOTIDE SEQUENCE</scope>
    <source>
        <strain evidence="1">RSHDN_123</strain>
    </source>
</reference>
<protein>
    <submittedName>
        <fullName evidence="1">TnpV protein</fullName>
    </submittedName>
</protein>
<name>A0A9X3HLG0_MEDGN</name>